<evidence type="ECO:0000256" key="2">
    <source>
        <dbReference type="ARBA" id="ARBA00023157"/>
    </source>
</evidence>
<dbReference type="RefSeq" id="WP_131475223.1">
    <property type="nucleotide sequence ID" value="NZ_SJPE01000002.1"/>
</dbReference>
<dbReference type="InterPro" id="IPR036116">
    <property type="entry name" value="FN3_sf"/>
</dbReference>
<dbReference type="PANTHER" id="PTHR11905:SF159">
    <property type="entry name" value="ADAM METALLOPROTEASE"/>
    <property type="match status" value="1"/>
</dbReference>
<evidence type="ECO:0000313" key="7">
    <source>
        <dbReference type="Proteomes" id="UP000293300"/>
    </source>
</evidence>
<dbReference type="PROSITE" id="PS01180">
    <property type="entry name" value="CUB"/>
    <property type="match status" value="1"/>
</dbReference>
<keyword evidence="7" id="KW-1185">Reference proteome</keyword>
<dbReference type="GO" id="GO:0004222">
    <property type="term" value="F:metalloendopeptidase activity"/>
    <property type="evidence" value="ECO:0007669"/>
    <property type="project" value="InterPro"/>
</dbReference>
<reference evidence="6 7" key="1">
    <citation type="submission" date="2019-02" db="EMBL/GenBank/DDBJ databases">
        <title>Flavobacterium sp. RD-2-33 isolated from forest soil.</title>
        <authorList>
            <person name="Chaudhary D.K."/>
        </authorList>
    </citation>
    <scope>NUCLEOTIDE SEQUENCE [LARGE SCALE GENOMIC DNA]</scope>
    <source>
        <strain evidence="6 7">RD-2-33</strain>
    </source>
</reference>
<dbReference type="InterPro" id="IPR035914">
    <property type="entry name" value="Sperma_CUB_dom_sf"/>
</dbReference>
<dbReference type="SUPFAM" id="SSF49854">
    <property type="entry name" value="Spermadhesin, CUB domain"/>
    <property type="match status" value="1"/>
</dbReference>
<comment type="caution">
    <text evidence="6">The sequence shown here is derived from an EMBL/GenBank/DDBJ whole genome shotgun (WGS) entry which is preliminary data.</text>
</comment>
<dbReference type="AlphaFoldDB" id="A0A4Q9Z2Z1"/>
<dbReference type="InterPro" id="IPR001590">
    <property type="entry name" value="Peptidase_M12B"/>
</dbReference>
<dbReference type="OrthoDB" id="1182309at2"/>
<proteinExistence type="predicted"/>
<dbReference type="Proteomes" id="UP000293300">
    <property type="component" value="Unassembled WGS sequence"/>
</dbReference>
<feature type="domain" description="CUB" evidence="4">
    <location>
        <begin position="537"/>
        <end position="645"/>
    </location>
</feature>
<dbReference type="EMBL" id="SJPE01000002">
    <property type="protein sequence ID" value="TBX70772.1"/>
    <property type="molecule type" value="Genomic_DNA"/>
</dbReference>
<dbReference type="Gene3D" id="3.40.390.10">
    <property type="entry name" value="Collagenase (Catalytic Domain)"/>
    <property type="match status" value="1"/>
</dbReference>
<feature type="chain" id="PRO_5020898834" evidence="3">
    <location>
        <begin position="19"/>
        <end position="730"/>
    </location>
</feature>
<dbReference type="Gene3D" id="2.60.120.290">
    <property type="entry name" value="Spermadhesin, CUB domain"/>
    <property type="match status" value="1"/>
</dbReference>
<keyword evidence="2" id="KW-1015">Disulfide bond</keyword>
<dbReference type="InterPro" id="IPR024079">
    <property type="entry name" value="MetalloPept_cat_dom_sf"/>
</dbReference>
<dbReference type="SUPFAM" id="SSF49265">
    <property type="entry name" value="Fibronectin type III"/>
    <property type="match status" value="1"/>
</dbReference>
<evidence type="ECO:0000256" key="3">
    <source>
        <dbReference type="SAM" id="SignalP"/>
    </source>
</evidence>
<dbReference type="Pfam" id="PF18962">
    <property type="entry name" value="Por_Secre_tail"/>
    <property type="match status" value="1"/>
</dbReference>
<protein>
    <submittedName>
        <fullName evidence="6">T9SS type A sorting domain-containing protein</fullName>
    </submittedName>
</protein>
<gene>
    <name evidence="6" type="ORF">EZL74_03605</name>
</gene>
<keyword evidence="1 3" id="KW-0732">Signal</keyword>
<dbReference type="CDD" id="cd00041">
    <property type="entry name" value="CUB"/>
    <property type="match status" value="1"/>
</dbReference>
<dbReference type="PROSITE" id="PS50215">
    <property type="entry name" value="ADAM_MEPRO"/>
    <property type="match status" value="1"/>
</dbReference>
<feature type="domain" description="Peptidase M12B" evidence="5">
    <location>
        <begin position="210"/>
        <end position="405"/>
    </location>
</feature>
<organism evidence="6 7">
    <name type="scientific">Flavobacterium silvisoli</name>
    <dbReference type="NCBI Taxonomy" id="2529433"/>
    <lineage>
        <taxon>Bacteria</taxon>
        <taxon>Pseudomonadati</taxon>
        <taxon>Bacteroidota</taxon>
        <taxon>Flavobacteriia</taxon>
        <taxon>Flavobacteriales</taxon>
        <taxon>Flavobacteriaceae</taxon>
        <taxon>Flavobacterium</taxon>
    </lineage>
</organism>
<sequence length="730" mass="80047">MKRIILLAAFLSCVGLTAQNKIAQHVIELQNSNTNFKTISVLTPTFNTVDANVEKVVEGATLATLNTAKVNEVVAHQDDYIALEIPYQNQTISVLLYKVNLFAEGFHVDTDKSKNISYSKGVHYKGIIDGEPNSVSSFNFFNGEFNGIVSSSALGNVVVAKLDKPNNQQDYIVYSDAKMKISNQFDCHVEDSQLLPKKTTQSTQNTLSNRWVTLYFEVDYDLYQSQGNSTTNTTNWMTSVFNNVQTLYNNEGVSTALKSIYIWTDQDVYEGVGSSSSDYLNAFHEQRPIFDGDLGGLVGVDTGGLGGVASAINGLCSENNYCYSDVDYSFSTVPVYSWTVQVITHEFGHLFGSPHTHACFWNGNATAIDNCAPYALGSNWEGGSCMTTPATIPSTTVKGTIMSYCHLVSGVGISFNNGFGPQPAALILNTVNNSQCLSFDGINTCINTVTDITIDSVSPTTVHFTWADEYNTSWEVAVTPFASTNIVWNTATTNSYSATGLNANTYYKIRIRPLCVNNTIIPANREKIFATNTANVCTGMQFTDTGGTSGSYTNMETWVRTITPYNQGLKLKVTFASFNLEDTYDFLYIYNGPDESYADLTSGGLTGTTIPGPFNSTSSEGSLTFKFVSDQLETRSGWNAIISCTGTLGEESNEFLDYSYSPNPTNGLVAVNSKDAITEIAVYNIQGRLLFNRKMNDTAAYVDISEFATGTYFFKLKFNDKEANFKILKM</sequence>
<dbReference type="InterPro" id="IPR026444">
    <property type="entry name" value="Secre_tail"/>
</dbReference>
<evidence type="ECO:0000313" key="6">
    <source>
        <dbReference type="EMBL" id="TBX70772.1"/>
    </source>
</evidence>
<dbReference type="PANTHER" id="PTHR11905">
    <property type="entry name" value="ADAM A DISINTEGRIN AND METALLOPROTEASE DOMAIN"/>
    <property type="match status" value="1"/>
</dbReference>
<evidence type="ECO:0000256" key="1">
    <source>
        <dbReference type="ARBA" id="ARBA00022729"/>
    </source>
</evidence>
<evidence type="ECO:0000259" key="4">
    <source>
        <dbReference type="PROSITE" id="PS01180"/>
    </source>
</evidence>
<dbReference type="SUPFAM" id="SSF55486">
    <property type="entry name" value="Metalloproteases ('zincins'), catalytic domain"/>
    <property type="match status" value="1"/>
</dbReference>
<name>A0A4Q9Z2Z1_9FLAO</name>
<dbReference type="InterPro" id="IPR003961">
    <property type="entry name" value="FN3_dom"/>
</dbReference>
<evidence type="ECO:0000259" key="5">
    <source>
        <dbReference type="PROSITE" id="PS50215"/>
    </source>
</evidence>
<dbReference type="CDD" id="cd00063">
    <property type="entry name" value="FN3"/>
    <property type="match status" value="1"/>
</dbReference>
<accession>A0A4Q9Z2Z1</accession>
<feature type="signal peptide" evidence="3">
    <location>
        <begin position="1"/>
        <end position="18"/>
    </location>
</feature>
<dbReference type="InterPro" id="IPR000859">
    <property type="entry name" value="CUB_dom"/>
</dbReference>
<dbReference type="GO" id="GO:0006509">
    <property type="term" value="P:membrane protein ectodomain proteolysis"/>
    <property type="evidence" value="ECO:0007669"/>
    <property type="project" value="TreeGrafter"/>
</dbReference>
<dbReference type="Pfam" id="PF13688">
    <property type="entry name" value="Reprolysin_5"/>
    <property type="match status" value="1"/>
</dbReference>
<dbReference type="NCBIfam" id="TIGR04183">
    <property type="entry name" value="Por_Secre_tail"/>
    <property type="match status" value="1"/>
</dbReference>
<dbReference type="Pfam" id="PF00431">
    <property type="entry name" value="CUB"/>
    <property type="match status" value="1"/>
</dbReference>